<keyword evidence="11" id="KW-0863">Zinc-finger</keyword>
<keyword evidence="16" id="KW-1185">Reference proteome</keyword>
<evidence type="ECO:0000313" key="16">
    <source>
        <dbReference type="Proteomes" id="UP001428341"/>
    </source>
</evidence>
<dbReference type="Gene3D" id="3.40.970.10">
    <property type="entry name" value="Ribonuclease H1, N-terminal domain"/>
    <property type="match status" value="1"/>
</dbReference>
<evidence type="ECO:0000256" key="13">
    <source>
        <dbReference type="SAM" id="Phobius"/>
    </source>
</evidence>
<evidence type="ECO:0000256" key="8">
    <source>
        <dbReference type="ARBA" id="ARBA00022759"/>
    </source>
</evidence>
<evidence type="ECO:0000256" key="5">
    <source>
        <dbReference type="ARBA" id="ARBA00017721"/>
    </source>
</evidence>
<dbReference type="AlphaFoldDB" id="A0AAP0QT93"/>
<keyword evidence="6" id="KW-0540">Nuclease</keyword>
<evidence type="ECO:0000256" key="2">
    <source>
        <dbReference type="ARBA" id="ARBA00004065"/>
    </source>
</evidence>
<dbReference type="InterPro" id="IPR036875">
    <property type="entry name" value="Znf_CCHC_sf"/>
</dbReference>
<dbReference type="Proteomes" id="UP001428341">
    <property type="component" value="Unassembled WGS sequence"/>
</dbReference>
<dbReference type="EC" id="3.1.26.4" evidence="4"/>
<feature type="compositionally biased region" description="Polar residues" evidence="12">
    <location>
        <begin position="53"/>
        <end position="64"/>
    </location>
</feature>
<keyword evidence="13" id="KW-1133">Transmembrane helix</keyword>
<evidence type="ECO:0000259" key="14">
    <source>
        <dbReference type="PROSITE" id="PS50158"/>
    </source>
</evidence>
<comment type="function">
    <text evidence="2">Endonuclease that specifically degrades the RNA of RNA-DNA hybrids.</text>
</comment>
<dbReference type="InterPro" id="IPR001878">
    <property type="entry name" value="Znf_CCHC"/>
</dbReference>
<comment type="caution">
    <text evidence="15">The sequence shown here is derived from an EMBL/GenBank/DDBJ whole genome shotgun (WGS) entry which is preliminary data.</text>
</comment>
<protein>
    <recommendedName>
        <fullName evidence="5">Ribonuclease H</fullName>
        <ecNumber evidence="4">3.1.26.4</ecNumber>
    </recommendedName>
</protein>
<dbReference type="SUPFAM" id="SSF55658">
    <property type="entry name" value="L9 N-domain-like"/>
    <property type="match status" value="1"/>
</dbReference>
<dbReference type="GO" id="GO:0004523">
    <property type="term" value="F:RNA-DNA hybrid ribonuclease activity"/>
    <property type="evidence" value="ECO:0007669"/>
    <property type="project" value="UniProtKB-EC"/>
</dbReference>
<feature type="compositionally biased region" description="Pro residues" evidence="12">
    <location>
        <begin position="30"/>
        <end position="50"/>
    </location>
</feature>
<dbReference type="SUPFAM" id="SSF57756">
    <property type="entry name" value="Retrovirus zinc finger-like domains"/>
    <property type="match status" value="1"/>
</dbReference>
<dbReference type="Pfam" id="PF01693">
    <property type="entry name" value="Cauli_VI"/>
    <property type="match status" value="1"/>
</dbReference>
<gene>
    <name evidence="15" type="ORF">WN944_005900</name>
</gene>
<dbReference type="EMBL" id="JBCGBO010000003">
    <property type="protein sequence ID" value="KAK9213914.1"/>
    <property type="molecule type" value="Genomic_DNA"/>
</dbReference>
<evidence type="ECO:0000256" key="3">
    <source>
        <dbReference type="ARBA" id="ARBA00005300"/>
    </source>
</evidence>
<evidence type="ECO:0000256" key="11">
    <source>
        <dbReference type="PROSITE-ProRule" id="PRU00047"/>
    </source>
</evidence>
<name>A0AAP0QT93_9ROSI</name>
<evidence type="ECO:0000256" key="4">
    <source>
        <dbReference type="ARBA" id="ARBA00012180"/>
    </source>
</evidence>
<feature type="transmembrane region" description="Helical" evidence="13">
    <location>
        <begin position="549"/>
        <end position="567"/>
    </location>
</feature>
<sequence>MASFPRLDDNQHSHCIPQMSHLHSVNTMDYPPPPPNLPQLNPPPSLPGPRNPQTFNISSLNPPSFMNPLRKQPPLHRAPRMSPLPLNHPLVHEPTLNPPVGFIHHAPILIGVPRQQMQHQIFNPPNLNHPAVLEFTFVLEYMGDRIAIHTDQPTRFEILYLCNVASSALHNEFSPPNHIFRPMVAPRWLGRVVRVHSDALLRVIVHQCISRGEFILYIWVYFIAHGSLQHLPGMVVNSSEFPAIHDLGGLPQGHEVQHVSPIVSNHDHSRQSQPLPPPVSNLVNGHDGQSLRPLVSNPVEVVVVESASQTAAPAVAVPINTPRPAVASSEPNNAIASQIRTVVPPHAEVVMPPGGNEQSNERRKYKCQNCGRVGHSKRTCKLVNPILTKACARNEGESSEQRRTGGPSGDAEVPTAIPDQLYIVPAATLPVPCALLHVYYARSYGVIPYPITMPRGKHYVVFLGRVPGIYGSWSECQRQVIGFPGNSYQSYPTRAEAKEAFQAFHRAQGAICVTGVEQEAERGNLSGAFKGQLEEASTSGDKFKEAGNLALFIGCIVLVCAVLIKILA</sequence>
<dbReference type="FunFam" id="3.40.970.10:FF:000002">
    <property type="entry name" value="Ribonuclease H"/>
    <property type="match status" value="1"/>
</dbReference>
<dbReference type="GO" id="GO:0008270">
    <property type="term" value="F:zinc ion binding"/>
    <property type="evidence" value="ECO:0007669"/>
    <property type="project" value="UniProtKB-KW"/>
</dbReference>
<keyword evidence="10" id="KW-0460">Magnesium</keyword>
<comment type="similarity">
    <text evidence="3">Belongs to the RNase H family.</text>
</comment>
<dbReference type="InterPro" id="IPR009027">
    <property type="entry name" value="Ribosomal_bL9/RNase_H1_N"/>
</dbReference>
<evidence type="ECO:0000256" key="1">
    <source>
        <dbReference type="ARBA" id="ARBA00001946"/>
    </source>
</evidence>
<evidence type="ECO:0000313" key="15">
    <source>
        <dbReference type="EMBL" id="KAK9213914.1"/>
    </source>
</evidence>
<keyword evidence="7" id="KW-0479">Metal-binding</keyword>
<feature type="region of interest" description="Disordered" evidence="12">
    <location>
        <begin position="264"/>
        <end position="287"/>
    </location>
</feature>
<feature type="region of interest" description="Disordered" evidence="12">
    <location>
        <begin position="23"/>
        <end position="71"/>
    </location>
</feature>
<dbReference type="InterPro" id="IPR037056">
    <property type="entry name" value="RNase_H1_N_sf"/>
</dbReference>
<feature type="domain" description="CCHC-type" evidence="14">
    <location>
        <begin position="366"/>
        <end position="381"/>
    </location>
</feature>
<keyword evidence="9" id="KW-0378">Hydrolase</keyword>
<proteinExistence type="inferred from homology"/>
<evidence type="ECO:0000256" key="7">
    <source>
        <dbReference type="ARBA" id="ARBA00022723"/>
    </source>
</evidence>
<evidence type="ECO:0000256" key="12">
    <source>
        <dbReference type="SAM" id="MobiDB-lite"/>
    </source>
</evidence>
<reference evidence="15 16" key="1">
    <citation type="submission" date="2024-05" db="EMBL/GenBank/DDBJ databases">
        <title>Haplotype-resolved chromosome-level genome assembly of Huyou (Citrus changshanensis).</title>
        <authorList>
            <person name="Miao C."/>
            <person name="Chen W."/>
            <person name="Wu Y."/>
            <person name="Wang L."/>
            <person name="Zhao S."/>
            <person name="Grierson D."/>
            <person name="Xu C."/>
            <person name="Chen K."/>
        </authorList>
    </citation>
    <scope>NUCLEOTIDE SEQUENCE [LARGE SCALE GENOMIC DNA]</scope>
    <source>
        <strain evidence="15">01-14</strain>
        <tissue evidence="15">Leaf</tissue>
    </source>
</reference>
<dbReference type="InterPro" id="IPR011320">
    <property type="entry name" value="RNase_H1_N"/>
</dbReference>
<evidence type="ECO:0000256" key="9">
    <source>
        <dbReference type="ARBA" id="ARBA00022801"/>
    </source>
</evidence>
<comment type="cofactor">
    <cofactor evidence="1">
        <name>Mg(2+)</name>
        <dbReference type="ChEBI" id="CHEBI:18420"/>
    </cofactor>
</comment>
<dbReference type="PROSITE" id="PS50158">
    <property type="entry name" value="ZF_CCHC"/>
    <property type="match status" value="1"/>
</dbReference>
<accession>A0AAP0QT93</accession>
<keyword evidence="11" id="KW-0862">Zinc</keyword>
<organism evidence="15 16">
    <name type="scientific">Citrus x changshan-huyou</name>
    <dbReference type="NCBI Taxonomy" id="2935761"/>
    <lineage>
        <taxon>Eukaryota</taxon>
        <taxon>Viridiplantae</taxon>
        <taxon>Streptophyta</taxon>
        <taxon>Embryophyta</taxon>
        <taxon>Tracheophyta</taxon>
        <taxon>Spermatophyta</taxon>
        <taxon>Magnoliopsida</taxon>
        <taxon>eudicotyledons</taxon>
        <taxon>Gunneridae</taxon>
        <taxon>Pentapetalae</taxon>
        <taxon>rosids</taxon>
        <taxon>malvids</taxon>
        <taxon>Sapindales</taxon>
        <taxon>Rutaceae</taxon>
        <taxon>Aurantioideae</taxon>
        <taxon>Citrus</taxon>
    </lineage>
</organism>
<keyword evidence="13" id="KW-0812">Transmembrane</keyword>
<keyword evidence="8" id="KW-0255">Endonuclease</keyword>
<dbReference type="GO" id="GO:0003676">
    <property type="term" value="F:nucleic acid binding"/>
    <property type="evidence" value="ECO:0007669"/>
    <property type="project" value="InterPro"/>
</dbReference>
<evidence type="ECO:0000256" key="10">
    <source>
        <dbReference type="ARBA" id="ARBA00022842"/>
    </source>
</evidence>
<keyword evidence="13" id="KW-0472">Membrane</keyword>
<evidence type="ECO:0000256" key="6">
    <source>
        <dbReference type="ARBA" id="ARBA00022722"/>
    </source>
</evidence>